<feature type="compositionally biased region" description="Polar residues" evidence="1">
    <location>
        <begin position="7"/>
        <end position="18"/>
    </location>
</feature>
<gene>
    <name evidence="2" type="ORF">CVU83_02310</name>
</gene>
<evidence type="ECO:0000256" key="1">
    <source>
        <dbReference type="SAM" id="MobiDB-lite"/>
    </source>
</evidence>
<protein>
    <submittedName>
        <fullName evidence="2">Uncharacterized protein</fullName>
    </submittedName>
</protein>
<feature type="region of interest" description="Disordered" evidence="1">
    <location>
        <begin position="1"/>
        <end position="30"/>
    </location>
</feature>
<feature type="compositionally biased region" description="Basic and acidic residues" evidence="1">
    <location>
        <begin position="20"/>
        <end position="30"/>
    </location>
</feature>
<organism evidence="2 3">
    <name type="scientific">Candidatus Falkowbacteria bacterium HGW-Falkowbacteria-2</name>
    <dbReference type="NCBI Taxonomy" id="2013769"/>
    <lineage>
        <taxon>Bacteria</taxon>
        <taxon>Candidatus Falkowiibacteriota</taxon>
    </lineage>
</organism>
<comment type="caution">
    <text evidence="2">The sequence shown here is derived from an EMBL/GenBank/DDBJ whole genome shotgun (WGS) entry which is preliminary data.</text>
</comment>
<sequence>MGFENQALDNSFINQPKTAETMEKSTKEEAQQELIEKFGLRKTSDFLLALQQGKIELAEEWLNYIVENKDSFPQYESTWDSWLSDRQKDIEVYKNLKNDGSLEKMEHRTKEEAQQELIEKFGMRKTSDFQLALKQGKIELAEEWLNYVINNKMRFPQYIPTWDSWLKDRQNELAEAKG</sequence>
<name>A0A2N2DZY4_9BACT</name>
<accession>A0A2N2DZY4</accession>
<dbReference type="EMBL" id="PHAH01000027">
    <property type="protein sequence ID" value="PKM87992.1"/>
    <property type="molecule type" value="Genomic_DNA"/>
</dbReference>
<proteinExistence type="predicted"/>
<evidence type="ECO:0000313" key="3">
    <source>
        <dbReference type="Proteomes" id="UP000233325"/>
    </source>
</evidence>
<reference evidence="2 3" key="1">
    <citation type="journal article" date="2017" name="ISME J.">
        <title>Potential for microbial H2 and metal transformations associated with novel bacteria and archaea in deep terrestrial subsurface sediments.</title>
        <authorList>
            <person name="Hernsdorf A.W."/>
            <person name="Amano Y."/>
            <person name="Miyakawa K."/>
            <person name="Ise K."/>
            <person name="Suzuki Y."/>
            <person name="Anantharaman K."/>
            <person name="Probst A."/>
            <person name="Burstein D."/>
            <person name="Thomas B.C."/>
            <person name="Banfield J.F."/>
        </authorList>
    </citation>
    <scope>NUCLEOTIDE SEQUENCE [LARGE SCALE GENOMIC DNA]</scope>
    <source>
        <strain evidence="2">HGW-Falkowbacteria-2</strain>
    </source>
</reference>
<dbReference type="AlphaFoldDB" id="A0A2N2DZY4"/>
<dbReference type="Proteomes" id="UP000233325">
    <property type="component" value="Unassembled WGS sequence"/>
</dbReference>
<evidence type="ECO:0000313" key="2">
    <source>
        <dbReference type="EMBL" id="PKM87992.1"/>
    </source>
</evidence>